<evidence type="ECO:0000256" key="5">
    <source>
        <dbReference type="SAM" id="SignalP"/>
    </source>
</evidence>
<proteinExistence type="inferred from homology"/>
<evidence type="ECO:0000256" key="4">
    <source>
        <dbReference type="ARBA" id="ARBA00022729"/>
    </source>
</evidence>
<feature type="domain" description="Fe/B12 periplasmic-binding" evidence="6">
    <location>
        <begin position="61"/>
        <end position="310"/>
    </location>
</feature>
<keyword evidence="8" id="KW-1185">Reference proteome</keyword>
<comment type="subcellular location">
    <subcellularLocation>
        <location evidence="1">Cell envelope</location>
    </subcellularLocation>
</comment>
<evidence type="ECO:0000313" key="8">
    <source>
        <dbReference type="Proteomes" id="UP000247696"/>
    </source>
</evidence>
<dbReference type="Pfam" id="PF01497">
    <property type="entry name" value="Peripla_BP_2"/>
    <property type="match status" value="1"/>
</dbReference>
<reference evidence="8" key="1">
    <citation type="submission" date="2017-11" db="EMBL/GenBank/DDBJ databases">
        <title>Otitis media/interna in a cat caused by the recently described species Corynebacterium provencense.</title>
        <authorList>
            <person name="Kittl S."/>
            <person name="Brodard I."/>
            <person name="Rychener L."/>
            <person name="Jores J."/>
            <person name="Roosje P."/>
            <person name="Gobeli Brawand S."/>
        </authorList>
    </citation>
    <scope>NUCLEOTIDE SEQUENCE [LARGE SCALE GENOMIC DNA]</scope>
    <source>
        <strain evidence="8">17KM38</strain>
    </source>
</reference>
<evidence type="ECO:0000313" key="7">
    <source>
        <dbReference type="EMBL" id="AWT26283.1"/>
    </source>
</evidence>
<dbReference type="SUPFAM" id="SSF53807">
    <property type="entry name" value="Helical backbone' metal receptor"/>
    <property type="match status" value="1"/>
</dbReference>
<dbReference type="Proteomes" id="UP000247696">
    <property type="component" value="Chromosome"/>
</dbReference>
<accession>A0A2Z3YY82</accession>
<dbReference type="Gene3D" id="3.40.50.1980">
    <property type="entry name" value="Nitrogenase molybdenum iron protein domain"/>
    <property type="match status" value="2"/>
</dbReference>
<dbReference type="PROSITE" id="PS51257">
    <property type="entry name" value="PROKAR_LIPOPROTEIN"/>
    <property type="match status" value="1"/>
</dbReference>
<feature type="chain" id="PRO_5039002858" evidence="5">
    <location>
        <begin position="23"/>
        <end position="314"/>
    </location>
</feature>
<evidence type="ECO:0000259" key="6">
    <source>
        <dbReference type="PROSITE" id="PS50983"/>
    </source>
</evidence>
<dbReference type="GO" id="GO:1901678">
    <property type="term" value="P:iron coordination entity transport"/>
    <property type="evidence" value="ECO:0007669"/>
    <property type="project" value="UniProtKB-ARBA"/>
</dbReference>
<comment type="similarity">
    <text evidence="2">Belongs to the bacterial solute-binding protein 8 family.</text>
</comment>
<gene>
    <name evidence="7" type="primary">yclQ_1</name>
    <name evidence="7" type="ORF">Csp1_14950</name>
</gene>
<dbReference type="PROSITE" id="PS50983">
    <property type="entry name" value="FE_B12_PBP"/>
    <property type="match status" value="1"/>
</dbReference>
<dbReference type="STRING" id="1737425.GCA_900049755_01902"/>
<dbReference type="AlphaFoldDB" id="A0A2Z3YY82"/>
<name>A0A2Z3YY82_9CORY</name>
<dbReference type="PANTHER" id="PTHR30532">
    <property type="entry name" value="IRON III DICITRATE-BINDING PERIPLASMIC PROTEIN"/>
    <property type="match status" value="1"/>
</dbReference>
<evidence type="ECO:0000256" key="2">
    <source>
        <dbReference type="ARBA" id="ARBA00008814"/>
    </source>
</evidence>
<dbReference type="InterPro" id="IPR002491">
    <property type="entry name" value="ABC_transptr_periplasmic_BD"/>
</dbReference>
<dbReference type="PANTHER" id="PTHR30532:SF1">
    <property type="entry name" value="IRON(3+)-HYDROXAMATE-BINDING PROTEIN FHUD"/>
    <property type="match status" value="1"/>
</dbReference>
<dbReference type="EMBL" id="CP024988">
    <property type="protein sequence ID" value="AWT26283.1"/>
    <property type="molecule type" value="Genomic_DNA"/>
</dbReference>
<feature type="signal peptide" evidence="5">
    <location>
        <begin position="1"/>
        <end position="22"/>
    </location>
</feature>
<keyword evidence="4 5" id="KW-0732">Signal</keyword>
<dbReference type="KEGG" id="cpre:Csp1_14950"/>
<evidence type="ECO:0000256" key="1">
    <source>
        <dbReference type="ARBA" id="ARBA00004196"/>
    </source>
</evidence>
<sequence>MRNPLRRLSALILGTAVAVSLAACGSEGADDIAEVSDGAAFPVTLDHAYGTERIDEKPERIVDLTYGSALEPFIALGEAPVAANSIGDLSNLPWLGNRVSWPMEEGLREDTEKVASLDPDLIIVNDIDKADWEKLENIAPTLVIRTEDDKSTWHTFLPVVAAATGNKDKVEAIEKSYNDQVRSFQEEHVGVNELTYNSGAMTRGFIYAGNNVFQDIGIDMESGQKSKENGDSISDENISLLQGDILVIFDPLGKRSELEGKPAFKALPAVKNDSVIWQDKPMGFALSTAPGPLSLKWLTDKIAPQVQSAIVAHE</sequence>
<organism evidence="7 8">
    <name type="scientific">Corynebacterium provencense</name>
    <dbReference type="NCBI Taxonomy" id="1737425"/>
    <lineage>
        <taxon>Bacteria</taxon>
        <taxon>Bacillati</taxon>
        <taxon>Actinomycetota</taxon>
        <taxon>Actinomycetes</taxon>
        <taxon>Mycobacteriales</taxon>
        <taxon>Corynebacteriaceae</taxon>
        <taxon>Corynebacterium</taxon>
    </lineage>
</organism>
<keyword evidence="3" id="KW-0813">Transport</keyword>
<dbReference type="InterPro" id="IPR051313">
    <property type="entry name" value="Bact_iron-sidero_bind"/>
</dbReference>
<dbReference type="GO" id="GO:0030288">
    <property type="term" value="C:outer membrane-bounded periplasmic space"/>
    <property type="evidence" value="ECO:0007669"/>
    <property type="project" value="TreeGrafter"/>
</dbReference>
<protein>
    <submittedName>
        <fullName evidence="7">Putative ABC transporter solute-binding protein YclQ</fullName>
    </submittedName>
</protein>
<evidence type="ECO:0000256" key="3">
    <source>
        <dbReference type="ARBA" id="ARBA00022448"/>
    </source>
</evidence>